<evidence type="ECO:0000313" key="1">
    <source>
        <dbReference type="EMBL" id="GHO51785.1"/>
    </source>
</evidence>
<name>A0ABQ3UGP2_9CHLR</name>
<sequence length="84" mass="10040">MKSHTLAPITRASSLTEQLGIHDLSEQDLEQVVGAQGYSHDHDYGRGYDYHHDWYYGHKRGWDHDHHHRWDSKRGWCDISGWRR</sequence>
<dbReference type="RefSeq" id="WP_201368757.1">
    <property type="nucleotide sequence ID" value="NZ_BNJG01000001.1"/>
</dbReference>
<keyword evidence="2" id="KW-1185">Reference proteome</keyword>
<reference evidence="1 2" key="1">
    <citation type="journal article" date="2021" name="Int. J. Syst. Evol. Microbiol.">
        <title>Reticulibacter mediterranei gen. nov., sp. nov., within the new family Reticulibacteraceae fam. nov., and Ktedonospora formicarum gen. nov., sp. nov., Ktedonobacter robiniae sp. nov., Dictyobacter formicarum sp. nov. and Dictyobacter arantiisoli sp. nov., belonging to the class Ktedonobacteria.</title>
        <authorList>
            <person name="Yabe S."/>
            <person name="Zheng Y."/>
            <person name="Wang C.M."/>
            <person name="Sakai Y."/>
            <person name="Abe K."/>
            <person name="Yokota A."/>
            <person name="Donadio S."/>
            <person name="Cavaletti L."/>
            <person name="Monciardini P."/>
        </authorList>
    </citation>
    <scope>NUCLEOTIDE SEQUENCE [LARGE SCALE GENOMIC DNA]</scope>
    <source>
        <strain evidence="1 2">SOSP1-30</strain>
    </source>
</reference>
<accession>A0ABQ3UGP2</accession>
<organism evidence="1 2">
    <name type="scientific">Ktedonobacter robiniae</name>
    <dbReference type="NCBI Taxonomy" id="2778365"/>
    <lineage>
        <taxon>Bacteria</taxon>
        <taxon>Bacillati</taxon>
        <taxon>Chloroflexota</taxon>
        <taxon>Ktedonobacteria</taxon>
        <taxon>Ktedonobacterales</taxon>
        <taxon>Ktedonobacteraceae</taxon>
        <taxon>Ktedonobacter</taxon>
    </lineage>
</organism>
<evidence type="ECO:0000313" key="2">
    <source>
        <dbReference type="Proteomes" id="UP000654345"/>
    </source>
</evidence>
<gene>
    <name evidence="1" type="ORF">KSB_02600</name>
</gene>
<protein>
    <submittedName>
        <fullName evidence="1">Uncharacterized protein</fullName>
    </submittedName>
</protein>
<dbReference type="EMBL" id="BNJG01000001">
    <property type="protein sequence ID" value="GHO51785.1"/>
    <property type="molecule type" value="Genomic_DNA"/>
</dbReference>
<proteinExistence type="predicted"/>
<dbReference type="Proteomes" id="UP000654345">
    <property type="component" value="Unassembled WGS sequence"/>
</dbReference>
<comment type="caution">
    <text evidence="1">The sequence shown here is derived from an EMBL/GenBank/DDBJ whole genome shotgun (WGS) entry which is preliminary data.</text>
</comment>